<dbReference type="OrthoDB" id="7400974at2"/>
<accession>A0A3D9F931</accession>
<comment type="caution">
    <text evidence="8">The sequence shown here is derived from an EMBL/GenBank/DDBJ whole genome shotgun (WGS) entry which is preliminary data.</text>
</comment>
<comment type="subcellular location">
    <subcellularLocation>
        <location evidence="1">Membrane</location>
        <topology evidence="1">Multi-pass membrane protein</topology>
    </subcellularLocation>
</comment>
<evidence type="ECO:0000256" key="4">
    <source>
        <dbReference type="ARBA" id="ARBA00022989"/>
    </source>
</evidence>
<evidence type="ECO:0000313" key="9">
    <source>
        <dbReference type="Proteomes" id="UP000256310"/>
    </source>
</evidence>
<keyword evidence="3 7" id="KW-0812">Transmembrane</keyword>
<feature type="compositionally biased region" description="Polar residues" evidence="6">
    <location>
        <begin position="372"/>
        <end position="381"/>
    </location>
</feature>
<dbReference type="InterPro" id="IPR007688">
    <property type="entry name" value="Conjugal_tfr_TrbL/VirB6"/>
</dbReference>
<dbReference type="AlphaFoldDB" id="A0A3D9F931"/>
<evidence type="ECO:0000256" key="2">
    <source>
        <dbReference type="ARBA" id="ARBA00007802"/>
    </source>
</evidence>
<dbReference type="GO" id="GO:0016020">
    <property type="term" value="C:membrane"/>
    <property type="evidence" value="ECO:0007669"/>
    <property type="project" value="UniProtKB-SubCell"/>
</dbReference>
<evidence type="ECO:0000313" key="8">
    <source>
        <dbReference type="EMBL" id="RED12672.1"/>
    </source>
</evidence>
<sequence length="407" mass="42414">MACTAISTGNAFLSSTLAHIDCQAQTIGSFGFSALSEPGSPMSQMLTALLVIFVAIFGLRLLLGYSTGPRDVVTAFLKIGIVLAMATSWPAYRTVVYDTVLHGPAELANMIGTASGLPGADGSFSRRLQTIDNAMLELSALGSGRLQPVRGTATGETVVEAFRPFVVDDELALGSARVAWLAGTIGSLAVVRIGAGLLLALAPVFAGLLLFAATRSLFIGWLQGLALMALGSLGITITLAVEVAILEPLLRSALSLRVAGIATPAAPTELLVLALAFGVALFAMIAILARIIFARTSVGISKLLNEPVIRRGVTAPGATGDTRSSRRETSGVSRSHLVVEGIEAALRREQGLGGDGSDVQRRISVTGDRAVNTETQVQASHSRPLGSSFGRTHRRASRASVRRDRSS</sequence>
<gene>
    <name evidence="8" type="ORF">DFR46_2918</name>
</gene>
<protein>
    <submittedName>
        <fullName evidence="8">Type IV secretion system protein VirB6</fullName>
    </submittedName>
</protein>
<keyword evidence="5 7" id="KW-0472">Membrane</keyword>
<comment type="similarity">
    <text evidence="2">Belongs to the TrbL/VirB6 family.</text>
</comment>
<keyword evidence="9" id="KW-1185">Reference proteome</keyword>
<evidence type="ECO:0000256" key="5">
    <source>
        <dbReference type="ARBA" id="ARBA00023136"/>
    </source>
</evidence>
<reference evidence="8 9" key="1">
    <citation type="submission" date="2018-07" db="EMBL/GenBank/DDBJ databases">
        <title>Genomic Encyclopedia of Type Strains, Phase IV (KMG-IV): sequencing the most valuable type-strain genomes for metagenomic binning, comparative biology and taxonomic classification.</title>
        <authorList>
            <person name="Goeker M."/>
        </authorList>
    </citation>
    <scope>NUCLEOTIDE SEQUENCE [LARGE SCALE GENOMIC DNA]</scope>
    <source>
        <strain evidence="8 9">DSM 26725</strain>
    </source>
</reference>
<evidence type="ECO:0000256" key="7">
    <source>
        <dbReference type="SAM" id="Phobius"/>
    </source>
</evidence>
<dbReference type="GO" id="GO:0030255">
    <property type="term" value="P:protein secretion by the type IV secretion system"/>
    <property type="evidence" value="ECO:0007669"/>
    <property type="project" value="InterPro"/>
</dbReference>
<evidence type="ECO:0000256" key="6">
    <source>
        <dbReference type="SAM" id="MobiDB-lite"/>
    </source>
</evidence>
<evidence type="ECO:0000256" key="3">
    <source>
        <dbReference type="ARBA" id="ARBA00022692"/>
    </source>
</evidence>
<evidence type="ECO:0000256" key="1">
    <source>
        <dbReference type="ARBA" id="ARBA00004141"/>
    </source>
</evidence>
<proteinExistence type="inferred from homology"/>
<feature type="transmembrane region" description="Helical" evidence="7">
    <location>
        <begin position="225"/>
        <end position="250"/>
    </location>
</feature>
<dbReference type="RefSeq" id="WP_116237414.1">
    <property type="nucleotide sequence ID" value="NZ_QRDP01000006.1"/>
</dbReference>
<organism evidence="8 9">
    <name type="scientific">Parasphingopyxis lamellibrachiae</name>
    <dbReference type="NCBI Taxonomy" id="680125"/>
    <lineage>
        <taxon>Bacteria</taxon>
        <taxon>Pseudomonadati</taxon>
        <taxon>Pseudomonadota</taxon>
        <taxon>Alphaproteobacteria</taxon>
        <taxon>Sphingomonadales</taxon>
        <taxon>Sphingomonadaceae</taxon>
        <taxon>Parasphingopyxis</taxon>
    </lineage>
</organism>
<dbReference type="Pfam" id="PF04610">
    <property type="entry name" value="TrbL"/>
    <property type="match status" value="1"/>
</dbReference>
<feature type="transmembrane region" description="Helical" evidence="7">
    <location>
        <begin position="189"/>
        <end position="213"/>
    </location>
</feature>
<dbReference type="Proteomes" id="UP000256310">
    <property type="component" value="Unassembled WGS sequence"/>
</dbReference>
<dbReference type="EMBL" id="QRDP01000006">
    <property type="protein sequence ID" value="RED12672.1"/>
    <property type="molecule type" value="Genomic_DNA"/>
</dbReference>
<keyword evidence="4 7" id="KW-1133">Transmembrane helix</keyword>
<feature type="region of interest" description="Disordered" evidence="6">
    <location>
        <begin position="350"/>
        <end position="407"/>
    </location>
</feature>
<feature type="region of interest" description="Disordered" evidence="6">
    <location>
        <begin position="314"/>
        <end position="334"/>
    </location>
</feature>
<name>A0A3D9F931_9SPHN</name>
<feature type="transmembrane region" description="Helical" evidence="7">
    <location>
        <begin position="75"/>
        <end position="92"/>
    </location>
</feature>
<feature type="transmembrane region" description="Helical" evidence="7">
    <location>
        <begin position="270"/>
        <end position="293"/>
    </location>
</feature>
<feature type="transmembrane region" description="Helical" evidence="7">
    <location>
        <begin position="42"/>
        <end position="63"/>
    </location>
</feature>